<dbReference type="Proteomes" id="UP000594778">
    <property type="component" value="Chromosome"/>
</dbReference>
<dbReference type="RefSeq" id="WP_183020878.1">
    <property type="nucleotide sequence ID" value="NZ_CP065668.1"/>
</dbReference>
<proteinExistence type="predicted"/>
<name>A0A7T2S3B2_DELAC</name>
<gene>
    <name evidence="1" type="ORF">I6G66_28535</name>
</gene>
<sequence>MHFVKTSAGQQAFKERHADLSPRLRSAFLLFDGQRSLAQVLQAVAGMGVTQDEILALVEREWLAPRDAAEPRLGVVAVAVPSVPAAPAAAALSTDSAGEAPAQSEPSLAARYRSAYPLAVAITANLGLKGFRLNLAVEAAMGYDQLVALAPRLREAASPASYLPLHEALFGKAP</sequence>
<dbReference type="AlphaFoldDB" id="A0A7T2S3B2"/>
<dbReference type="EMBL" id="CP065668">
    <property type="protein sequence ID" value="QPS08160.1"/>
    <property type="molecule type" value="Genomic_DNA"/>
</dbReference>
<accession>A0A7T2S3B2</accession>
<evidence type="ECO:0000313" key="2">
    <source>
        <dbReference type="Proteomes" id="UP000594778"/>
    </source>
</evidence>
<organism evidence="1 2">
    <name type="scientific">Delftia acidovorans</name>
    <name type="common">Pseudomonas acidovorans</name>
    <name type="synonym">Comamonas acidovorans</name>
    <dbReference type="NCBI Taxonomy" id="80866"/>
    <lineage>
        <taxon>Bacteria</taxon>
        <taxon>Pseudomonadati</taxon>
        <taxon>Pseudomonadota</taxon>
        <taxon>Betaproteobacteria</taxon>
        <taxon>Burkholderiales</taxon>
        <taxon>Comamonadaceae</taxon>
        <taxon>Delftia</taxon>
    </lineage>
</organism>
<reference evidence="1 2" key="1">
    <citation type="submission" date="2020-12" db="EMBL/GenBank/DDBJ databases">
        <title>FDA dAtabase for Regulatory Grade micrObial Sequences (FDA-ARGOS): Supporting development and validation of Infectious Disease Dx tests.</title>
        <authorList>
            <person name="Sproer C."/>
            <person name="Gronow S."/>
            <person name="Severitt S."/>
            <person name="Schroder I."/>
            <person name="Tallon L."/>
            <person name="Sadzewicz L."/>
            <person name="Zhao X."/>
            <person name="Boylan J."/>
            <person name="Ott S."/>
            <person name="Bowen H."/>
            <person name="Vavikolanu K."/>
            <person name="Mehta A."/>
            <person name="Aluvathingal J."/>
            <person name="Nadendla S."/>
            <person name="Lowell S."/>
            <person name="Myers T."/>
            <person name="Yan Y."/>
            <person name="Sichtig H."/>
        </authorList>
    </citation>
    <scope>NUCLEOTIDE SEQUENCE [LARGE SCALE GENOMIC DNA]</scope>
    <source>
        <strain evidence="1 2">FDAARGOS_909</strain>
    </source>
</reference>
<protein>
    <submittedName>
        <fullName evidence="1">Uncharacterized protein</fullName>
    </submittedName>
</protein>
<evidence type="ECO:0000313" key="1">
    <source>
        <dbReference type="EMBL" id="QPS08160.1"/>
    </source>
</evidence>